<dbReference type="EMBL" id="CP060037">
    <property type="protein sequence ID" value="QOT74558.1"/>
    <property type="molecule type" value="Genomic_DNA"/>
</dbReference>
<dbReference type="PANTHER" id="PTHR43046:SF14">
    <property type="entry name" value="MUTT_NUDIX FAMILY PROTEIN"/>
    <property type="match status" value="1"/>
</dbReference>
<protein>
    <submittedName>
        <fullName evidence="4">NUDIX domain-containing protein</fullName>
    </submittedName>
</protein>
<organism evidence="4 5">
    <name type="scientific">Sphingobium fuliginis (strain ATCC 27551)</name>
    <dbReference type="NCBI Taxonomy" id="336203"/>
    <lineage>
        <taxon>Bacteria</taxon>
        <taxon>Pseudomonadati</taxon>
        <taxon>Pseudomonadota</taxon>
        <taxon>Alphaproteobacteria</taxon>
        <taxon>Sphingomonadales</taxon>
        <taxon>Sphingomonadaceae</taxon>
        <taxon>Sphingobium</taxon>
    </lineage>
</organism>
<dbReference type="InterPro" id="IPR020084">
    <property type="entry name" value="NUDIX_hydrolase_CS"/>
</dbReference>
<dbReference type="InterPro" id="IPR000086">
    <property type="entry name" value="NUDIX_hydrolase_dom"/>
</dbReference>
<dbReference type="Pfam" id="PF00293">
    <property type="entry name" value="NUDIX"/>
    <property type="match status" value="1"/>
</dbReference>
<geneLocation type="plasmid" evidence="4 5">
    <name>p1</name>
</geneLocation>
<evidence type="ECO:0000313" key="4">
    <source>
        <dbReference type="EMBL" id="QOT74558.1"/>
    </source>
</evidence>
<dbReference type="Gene3D" id="3.90.79.10">
    <property type="entry name" value="Nucleoside Triphosphate Pyrophosphohydrolase"/>
    <property type="match status" value="1"/>
</dbReference>
<sequence length="171" mass="19615">MKRYRLDLRPCYGQQMRLLILIRPAMKAADRIRRAYWRFRGRTIYGVMVMAFTPDGQLVLVRQTYSPGWSLPGGGRRADEEPTAAALRELREEIGLTRWTDVDILVSLDRPLSGAPASIDLIRVNDAEFTFRPNFEIESVATFDVNNLPSNLSKWSTYFIEAAAIYVQRKA</sequence>
<name>A0A7M2GPV9_SPHSA</name>
<proteinExistence type="predicted"/>
<comment type="cofactor">
    <cofactor evidence="1">
        <name>Mg(2+)</name>
        <dbReference type="ChEBI" id="CHEBI:18420"/>
    </cofactor>
</comment>
<dbReference type="GO" id="GO:0016787">
    <property type="term" value="F:hydrolase activity"/>
    <property type="evidence" value="ECO:0007669"/>
    <property type="project" value="UniProtKB-KW"/>
</dbReference>
<dbReference type="Proteomes" id="UP000593663">
    <property type="component" value="Plasmid p1"/>
</dbReference>
<dbReference type="AlphaFoldDB" id="A0A7M2GPV9"/>
<reference evidence="5" key="1">
    <citation type="submission" date="2020-08" db="EMBL/GenBank/DDBJ databases">
        <title>Complete genome sequence of Sphingobium barthaii strain KK22, a high-molecular-weight polycyclic aromatic hydrocarbon-degrading soil bacterium.</title>
        <authorList>
            <person name="Mori J.F."/>
            <person name="Kanaly R.A."/>
        </authorList>
    </citation>
    <scope>NUCLEOTIDE SEQUENCE [LARGE SCALE GENOMIC DNA]</scope>
    <source>
        <strain evidence="5">KK22</strain>
        <plasmid evidence="5">p1</plasmid>
    </source>
</reference>
<evidence type="ECO:0000313" key="5">
    <source>
        <dbReference type="Proteomes" id="UP000593663"/>
    </source>
</evidence>
<dbReference type="RefSeq" id="WP_150293329.1">
    <property type="nucleotide sequence ID" value="NZ_BATN01000103.1"/>
</dbReference>
<dbReference type="InterPro" id="IPR015797">
    <property type="entry name" value="NUDIX_hydrolase-like_dom_sf"/>
</dbReference>
<evidence type="ECO:0000256" key="1">
    <source>
        <dbReference type="ARBA" id="ARBA00001946"/>
    </source>
</evidence>
<dbReference type="PROSITE" id="PS00893">
    <property type="entry name" value="NUDIX_BOX"/>
    <property type="match status" value="1"/>
</dbReference>
<accession>A0A7M2GPV9</accession>
<feature type="domain" description="Nudix hydrolase" evidence="3">
    <location>
        <begin position="42"/>
        <end position="165"/>
    </location>
</feature>
<keyword evidence="2" id="KW-0378">Hydrolase</keyword>
<dbReference type="PROSITE" id="PS51462">
    <property type="entry name" value="NUDIX"/>
    <property type="match status" value="1"/>
</dbReference>
<keyword evidence="4" id="KW-0614">Plasmid</keyword>
<dbReference type="KEGG" id="sbar:H5V43_22075"/>
<dbReference type="SUPFAM" id="SSF55811">
    <property type="entry name" value="Nudix"/>
    <property type="match status" value="1"/>
</dbReference>
<gene>
    <name evidence="4" type="ORF">H5V43_22075</name>
</gene>
<dbReference type="PANTHER" id="PTHR43046">
    <property type="entry name" value="GDP-MANNOSE MANNOSYL HYDROLASE"/>
    <property type="match status" value="1"/>
</dbReference>
<evidence type="ECO:0000259" key="3">
    <source>
        <dbReference type="PROSITE" id="PS51462"/>
    </source>
</evidence>
<evidence type="ECO:0000256" key="2">
    <source>
        <dbReference type="ARBA" id="ARBA00022801"/>
    </source>
</evidence>